<feature type="region of interest" description="Disordered" evidence="2">
    <location>
        <begin position="247"/>
        <end position="267"/>
    </location>
</feature>
<gene>
    <name evidence="4" type="ORF">E3N88_20473</name>
</gene>
<evidence type="ECO:0000259" key="3">
    <source>
        <dbReference type="PROSITE" id="PS50158"/>
    </source>
</evidence>
<dbReference type="Pfam" id="PF24626">
    <property type="entry name" value="SH3_Tf2-1"/>
    <property type="match status" value="1"/>
</dbReference>
<dbReference type="SMART" id="SM00343">
    <property type="entry name" value="ZnF_C2HC"/>
    <property type="match status" value="2"/>
</dbReference>
<reference evidence="4 5" key="1">
    <citation type="submission" date="2019-05" db="EMBL/GenBank/DDBJ databases">
        <title>Mikania micrantha, genome provides insights into the molecular mechanism of rapid growth.</title>
        <authorList>
            <person name="Liu B."/>
        </authorList>
    </citation>
    <scope>NUCLEOTIDE SEQUENCE [LARGE SCALE GENOMIC DNA]</scope>
    <source>
        <strain evidence="4">NLD-2019</strain>
        <tissue evidence="4">Leaf</tissue>
    </source>
</reference>
<dbReference type="EMBL" id="SZYD01000011">
    <property type="protein sequence ID" value="KAD4888400.1"/>
    <property type="molecule type" value="Genomic_DNA"/>
</dbReference>
<dbReference type="InterPro" id="IPR001878">
    <property type="entry name" value="Znf_CCHC"/>
</dbReference>
<comment type="caution">
    <text evidence="4">The sequence shown here is derived from an EMBL/GenBank/DDBJ whole genome shotgun (WGS) entry which is preliminary data.</text>
</comment>
<protein>
    <recommendedName>
        <fullName evidence="3">CCHC-type domain-containing protein</fullName>
    </recommendedName>
</protein>
<feature type="domain" description="CCHC-type" evidence="3">
    <location>
        <begin position="321"/>
        <end position="336"/>
    </location>
</feature>
<keyword evidence="1" id="KW-0863">Zinc-finger</keyword>
<dbReference type="AlphaFoldDB" id="A0A5N6NIT0"/>
<accession>A0A5N6NIT0</accession>
<evidence type="ECO:0000256" key="1">
    <source>
        <dbReference type="PROSITE-ProRule" id="PRU00047"/>
    </source>
</evidence>
<dbReference type="PROSITE" id="PS50158">
    <property type="entry name" value="ZF_CCHC"/>
    <property type="match status" value="2"/>
</dbReference>
<dbReference type="InterPro" id="IPR056924">
    <property type="entry name" value="SH3_Tf2-1"/>
</dbReference>
<keyword evidence="5" id="KW-1185">Reference proteome</keyword>
<dbReference type="GO" id="GO:0008270">
    <property type="term" value="F:zinc ion binding"/>
    <property type="evidence" value="ECO:0007669"/>
    <property type="project" value="UniProtKB-KW"/>
</dbReference>
<dbReference type="InterPro" id="IPR036397">
    <property type="entry name" value="RNaseH_sf"/>
</dbReference>
<dbReference type="OrthoDB" id="1909122at2759"/>
<dbReference type="Gene3D" id="3.30.420.10">
    <property type="entry name" value="Ribonuclease H-like superfamily/Ribonuclease H"/>
    <property type="match status" value="1"/>
</dbReference>
<dbReference type="PANTHER" id="PTHR45835:SF99">
    <property type="entry name" value="CHROMO DOMAIN-CONTAINING PROTEIN-RELATED"/>
    <property type="match status" value="1"/>
</dbReference>
<keyword evidence="1" id="KW-0479">Metal-binding</keyword>
<dbReference type="Gene3D" id="4.10.60.10">
    <property type="entry name" value="Zinc finger, CCHC-type"/>
    <property type="match status" value="1"/>
</dbReference>
<dbReference type="SUPFAM" id="SSF57756">
    <property type="entry name" value="Retrovirus zinc finger-like domains"/>
    <property type="match status" value="1"/>
</dbReference>
<dbReference type="GO" id="GO:0003676">
    <property type="term" value="F:nucleic acid binding"/>
    <property type="evidence" value="ECO:0007669"/>
    <property type="project" value="InterPro"/>
</dbReference>
<dbReference type="PANTHER" id="PTHR45835">
    <property type="entry name" value="YALI0A06105P"/>
    <property type="match status" value="1"/>
</dbReference>
<feature type="domain" description="CCHC-type" evidence="3">
    <location>
        <begin position="301"/>
        <end position="314"/>
    </location>
</feature>
<proteinExistence type="predicted"/>
<dbReference type="Pfam" id="PF19259">
    <property type="entry name" value="Ty3_capsid"/>
    <property type="match status" value="1"/>
</dbReference>
<evidence type="ECO:0000313" key="4">
    <source>
        <dbReference type="EMBL" id="KAD4888400.1"/>
    </source>
</evidence>
<evidence type="ECO:0000313" key="5">
    <source>
        <dbReference type="Proteomes" id="UP000326396"/>
    </source>
</evidence>
<keyword evidence="1" id="KW-0862">Zinc</keyword>
<feature type="compositionally biased region" description="Basic and acidic residues" evidence="2">
    <location>
        <begin position="247"/>
        <end position="261"/>
    </location>
</feature>
<sequence>MADEHNPKRMGHEEEQLTELQMMVREEVAKAFEATLPTRLDGLQASLKNFISEEFATLKDEMGGEKPSKKVTYKEFVACKPTEFKGEVDPLLSQRWITDMESTFETCHCDPSDEVMFAGNQLKEREKDWWELLRKEKGRDGIKELTWGAFKELFLKRFCPQAAIDRITEEFLHMRHKEEDIDTITAVFYDKAKFCPDLLRTERMWINKYHSMLNAKYREFLIPSKFETLSELIDCARERELELKRQEDRGEKRKMEKEVGSSKKGKFVSPPKKFISLGEAKHCLKCGRKHFGECYFKSVVCYKCGKPGHLASQCASALNLCYNCYKPGHRRSECPELKGAGQGGTSGGSFKAQGSGKKGVTATACIIDFRGSWDDYLPLAEFSYNNSYHSGLEMPPYEMLYGRRCRTPVCWGEVGPRELENKEILKVTNQRIDQIRAHLKAAQDRQKSYADKRRRPIEFQVGDFVLLKVSPMKGVIRFRKRGKLSPRFIGPFRIIARIGNVAYRLELPEELSGDKRLNKQWKR</sequence>
<dbReference type="Pfam" id="PF00098">
    <property type="entry name" value="zf-CCHC"/>
    <property type="match status" value="2"/>
</dbReference>
<dbReference type="InterPro" id="IPR036875">
    <property type="entry name" value="Znf_CCHC_sf"/>
</dbReference>
<dbReference type="InterPro" id="IPR012337">
    <property type="entry name" value="RNaseH-like_sf"/>
</dbReference>
<dbReference type="Proteomes" id="UP000326396">
    <property type="component" value="Linkage Group LG19"/>
</dbReference>
<organism evidence="4 5">
    <name type="scientific">Mikania micrantha</name>
    <name type="common">bitter vine</name>
    <dbReference type="NCBI Taxonomy" id="192012"/>
    <lineage>
        <taxon>Eukaryota</taxon>
        <taxon>Viridiplantae</taxon>
        <taxon>Streptophyta</taxon>
        <taxon>Embryophyta</taxon>
        <taxon>Tracheophyta</taxon>
        <taxon>Spermatophyta</taxon>
        <taxon>Magnoliopsida</taxon>
        <taxon>eudicotyledons</taxon>
        <taxon>Gunneridae</taxon>
        <taxon>Pentapetalae</taxon>
        <taxon>asterids</taxon>
        <taxon>campanulids</taxon>
        <taxon>Asterales</taxon>
        <taxon>Asteraceae</taxon>
        <taxon>Asteroideae</taxon>
        <taxon>Heliantheae alliance</taxon>
        <taxon>Eupatorieae</taxon>
        <taxon>Mikania</taxon>
    </lineage>
</organism>
<evidence type="ECO:0000256" key="2">
    <source>
        <dbReference type="SAM" id="MobiDB-lite"/>
    </source>
</evidence>
<name>A0A5N6NIT0_9ASTR</name>
<dbReference type="InterPro" id="IPR045358">
    <property type="entry name" value="Ty3_capsid"/>
</dbReference>
<dbReference type="SUPFAM" id="SSF53098">
    <property type="entry name" value="Ribonuclease H-like"/>
    <property type="match status" value="1"/>
</dbReference>